<name>A0A5E6Q1U1_PSEFL</name>
<dbReference type="AlphaFoldDB" id="A0A5E6Q1U1"/>
<evidence type="ECO:0000313" key="2">
    <source>
        <dbReference type="Proteomes" id="UP000327167"/>
    </source>
</evidence>
<dbReference type="EMBL" id="CABVHJ010000002">
    <property type="protein sequence ID" value="VVM46745.1"/>
    <property type="molecule type" value="Genomic_DNA"/>
</dbReference>
<accession>A0A5E6Q1U1</accession>
<sequence>MAFSVTSYCIWREGAGLIKDKLILSRSRAATPIGCVRPNICIRVIGLLGLEVSTKPEAIQEYRDDDHYLDSDLKARLAKTQVIDGLFRVI</sequence>
<gene>
    <name evidence="1" type="ORF">PS655_00556</name>
</gene>
<reference evidence="1 2" key="1">
    <citation type="submission" date="2019-09" db="EMBL/GenBank/DDBJ databases">
        <authorList>
            <person name="Chandra G."/>
            <person name="Truman W A."/>
        </authorList>
    </citation>
    <scope>NUCLEOTIDE SEQUENCE [LARGE SCALE GENOMIC DNA]</scope>
    <source>
        <strain evidence="1">PS655</strain>
    </source>
</reference>
<dbReference type="Proteomes" id="UP000327167">
    <property type="component" value="Unassembled WGS sequence"/>
</dbReference>
<protein>
    <submittedName>
        <fullName evidence="1">Uncharacterized protein</fullName>
    </submittedName>
</protein>
<proteinExistence type="predicted"/>
<evidence type="ECO:0000313" key="1">
    <source>
        <dbReference type="EMBL" id="VVM46745.1"/>
    </source>
</evidence>
<organism evidence="1 2">
    <name type="scientific">Pseudomonas fluorescens</name>
    <dbReference type="NCBI Taxonomy" id="294"/>
    <lineage>
        <taxon>Bacteria</taxon>
        <taxon>Pseudomonadati</taxon>
        <taxon>Pseudomonadota</taxon>
        <taxon>Gammaproteobacteria</taxon>
        <taxon>Pseudomonadales</taxon>
        <taxon>Pseudomonadaceae</taxon>
        <taxon>Pseudomonas</taxon>
    </lineage>
</organism>